<dbReference type="SUPFAM" id="SSF55031">
    <property type="entry name" value="Bacterial exopeptidase dimerisation domain"/>
    <property type="match status" value="1"/>
</dbReference>
<evidence type="ECO:0000313" key="7">
    <source>
        <dbReference type="EMBL" id="RSU06535.1"/>
    </source>
</evidence>
<evidence type="ECO:0000313" key="8">
    <source>
        <dbReference type="Proteomes" id="UP000288669"/>
    </source>
</evidence>
<dbReference type="Gene3D" id="3.30.70.360">
    <property type="match status" value="1"/>
</dbReference>
<dbReference type="InterPro" id="IPR036264">
    <property type="entry name" value="Bact_exopeptidase_dim_dom"/>
</dbReference>
<feature type="binding site" evidence="5">
    <location>
        <position position="367"/>
    </location>
    <ligand>
        <name>Mn(2+)</name>
        <dbReference type="ChEBI" id="CHEBI:29035"/>
        <label>2</label>
    </ligand>
</feature>
<dbReference type="RefSeq" id="WP_126826014.1">
    <property type="nucleotide sequence ID" value="NZ_JBHLWU010000001.1"/>
</dbReference>
<dbReference type="GO" id="GO:0009085">
    <property type="term" value="P:lysine biosynthetic process"/>
    <property type="evidence" value="ECO:0007669"/>
    <property type="project" value="UniProtKB-KW"/>
</dbReference>
<comment type="caution">
    <text evidence="7">The sequence shown here is derived from an EMBL/GenBank/DDBJ whole genome shotgun (WGS) entry which is preliminary data.</text>
</comment>
<proteinExistence type="predicted"/>
<dbReference type="NCBIfam" id="TIGR01891">
    <property type="entry name" value="amidohydrolases"/>
    <property type="match status" value="1"/>
</dbReference>
<keyword evidence="1" id="KW-0028">Amino-acid biosynthesis</keyword>
<evidence type="ECO:0000256" key="5">
    <source>
        <dbReference type="PIRSR" id="PIRSR005962-1"/>
    </source>
</evidence>
<dbReference type="Pfam" id="PF07687">
    <property type="entry name" value="M20_dimer"/>
    <property type="match status" value="1"/>
</dbReference>
<accession>A0A430AFR7</accession>
<sequence length="406" mass="44980">MSYEEWEYFLEENYAEMIENRRYLHQYPELSFQETKTRAFILEKLKEYGYQDIQENVGSGGIIATLDTGKSGKTLGFRADFDALPIQEETEFDFSSKIPGVMHACGHDAHTATLLGVAKLAIKKKSGLKGKILFIFQPAEELPPGGAKEIVASGVLDEVDEIYGLHVRGNQKYNGKIGYCPGFAMAASDIFEIKIQGKGGHGASPHTSVDPTVIAAFLIQQLQTLISREKDPAKSGVLTIAVFQSGSKVKNVIADTATLKGTVRTFNHEIQAMIEQRMKEMTRLICEAYGASGEVQYHRGYPAVYNHPKNTELVAKLYEAQYGEKAAEEVAPAMGGEDFAYYLKAKPGTFFFVPAGIPEQTVNYPHHHSKFSVDERSMLVGAKAFSLIIVHHLTDEKIELEARGKK</sequence>
<dbReference type="AlphaFoldDB" id="A0A430AFR7"/>
<dbReference type="InterPro" id="IPR011650">
    <property type="entry name" value="Peptidase_M20_dimer"/>
</dbReference>
<evidence type="ECO:0000256" key="2">
    <source>
        <dbReference type="ARBA" id="ARBA00022801"/>
    </source>
</evidence>
<keyword evidence="5" id="KW-0479">Metal-binding</keyword>
<dbReference type="EMBL" id="NGJZ01000003">
    <property type="protein sequence ID" value="RSU06535.1"/>
    <property type="molecule type" value="Genomic_DNA"/>
</dbReference>
<feature type="binding site" evidence="5">
    <location>
        <position position="166"/>
    </location>
    <ligand>
        <name>Mn(2+)</name>
        <dbReference type="ChEBI" id="CHEBI:29035"/>
        <label>2</label>
    </ligand>
</feature>
<feature type="binding site" evidence="5">
    <location>
        <position position="141"/>
    </location>
    <ligand>
        <name>Mn(2+)</name>
        <dbReference type="ChEBI" id="CHEBI:29035"/>
        <label>2</label>
    </ligand>
</feature>
<keyword evidence="4" id="KW-0457">Lysine biosynthesis</keyword>
<dbReference type="Proteomes" id="UP000288669">
    <property type="component" value="Unassembled WGS sequence"/>
</dbReference>
<dbReference type="InterPro" id="IPR002933">
    <property type="entry name" value="Peptidase_M20"/>
</dbReference>
<dbReference type="InterPro" id="IPR017439">
    <property type="entry name" value="Amidohydrolase"/>
</dbReference>
<keyword evidence="2" id="KW-0378">Hydrolase</keyword>
<evidence type="ECO:0000256" key="3">
    <source>
        <dbReference type="ARBA" id="ARBA00022915"/>
    </source>
</evidence>
<keyword evidence="3" id="KW-0220">Diaminopimelate biosynthesis</keyword>
<keyword evidence="8" id="KW-1185">Reference proteome</keyword>
<comment type="cofactor">
    <cofactor evidence="5">
        <name>Mn(2+)</name>
        <dbReference type="ChEBI" id="CHEBI:29035"/>
    </cofactor>
    <text evidence="5">The Mn(2+) ion enhances activity.</text>
</comment>
<dbReference type="GO" id="GO:0050118">
    <property type="term" value="F:N-acetyldiaminopimelate deacetylase activity"/>
    <property type="evidence" value="ECO:0007669"/>
    <property type="project" value="UniProtKB-ARBA"/>
</dbReference>
<dbReference type="PANTHER" id="PTHR11014">
    <property type="entry name" value="PEPTIDASE M20 FAMILY MEMBER"/>
    <property type="match status" value="1"/>
</dbReference>
<evidence type="ECO:0000256" key="1">
    <source>
        <dbReference type="ARBA" id="ARBA00022605"/>
    </source>
</evidence>
<reference evidence="7 8" key="1">
    <citation type="submission" date="2017-05" db="EMBL/GenBank/DDBJ databases">
        <title>Vagococcus spp. assemblies.</title>
        <authorList>
            <person name="Gulvik C.A."/>
        </authorList>
    </citation>
    <scope>NUCLEOTIDE SEQUENCE [LARGE SCALE GENOMIC DNA]</scope>
    <source>
        <strain evidence="7 8">DSM 24756</strain>
    </source>
</reference>
<feature type="binding site" evidence="5">
    <location>
        <position position="107"/>
    </location>
    <ligand>
        <name>Mn(2+)</name>
        <dbReference type="ChEBI" id="CHEBI:29035"/>
        <label>2</label>
    </ligand>
</feature>
<protein>
    <submittedName>
        <fullName evidence="7">Peptidase M20</fullName>
    </submittedName>
</protein>
<feature type="domain" description="Peptidase M20 dimerisation" evidence="6">
    <location>
        <begin position="191"/>
        <end position="281"/>
    </location>
</feature>
<gene>
    <name evidence="7" type="ORF">CBF30_09820</name>
</gene>
<dbReference type="GO" id="GO:0019877">
    <property type="term" value="P:diaminopimelate biosynthetic process"/>
    <property type="evidence" value="ECO:0007669"/>
    <property type="project" value="UniProtKB-KW"/>
</dbReference>
<name>A0A430AFR7_9ENTE</name>
<dbReference type="SUPFAM" id="SSF53187">
    <property type="entry name" value="Zn-dependent exopeptidases"/>
    <property type="match status" value="1"/>
</dbReference>
<dbReference type="Gene3D" id="3.40.630.10">
    <property type="entry name" value="Zn peptidases"/>
    <property type="match status" value="1"/>
</dbReference>
<dbReference type="PANTHER" id="PTHR11014:SF63">
    <property type="entry name" value="METALLOPEPTIDASE, PUTATIVE (AFU_ORTHOLOGUE AFUA_6G09600)-RELATED"/>
    <property type="match status" value="1"/>
</dbReference>
<evidence type="ECO:0000256" key="4">
    <source>
        <dbReference type="ARBA" id="ARBA00023154"/>
    </source>
</evidence>
<dbReference type="GO" id="GO:0046872">
    <property type="term" value="F:metal ion binding"/>
    <property type="evidence" value="ECO:0007669"/>
    <property type="project" value="UniProtKB-KW"/>
</dbReference>
<dbReference type="PIRSF" id="PIRSF005962">
    <property type="entry name" value="Pept_M20D_amidohydro"/>
    <property type="match status" value="1"/>
</dbReference>
<keyword evidence="5" id="KW-0464">Manganese</keyword>
<evidence type="ECO:0000259" key="6">
    <source>
        <dbReference type="Pfam" id="PF07687"/>
    </source>
</evidence>
<dbReference type="OrthoDB" id="9776731at2"/>
<dbReference type="Pfam" id="PF01546">
    <property type="entry name" value="Peptidase_M20"/>
    <property type="match status" value="1"/>
</dbReference>
<organism evidence="7 8">
    <name type="scientific">Vagococcus entomophilus</name>
    <dbReference type="NCBI Taxonomy" id="1160095"/>
    <lineage>
        <taxon>Bacteria</taxon>
        <taxon>Bacillati</taxon>
        <taxon>Bacillota</taxon>
        <taxon>Bacilli</taxon>
        <taxon>Lactobacillales</taxon>
        <taxon>Enterococcaceae</taxon>
        <taxon>Vagococcus</taxon>
    </lineage>
</organism>
<feature type="binding site" evidence="5">
    <location>
        <position position="105"/>
    </location>
    <ligand>
        <name>Mn(2+)</name>
        <dbReference type="ChEBI" id="CHEBI:29035"/>
        <label>2</label>
    </ligand>
</feature>
<dbReference type="FunFam" id="3.30.70.360:FF:000001">
    <property type="entry name" value="N-acetyldiaminopimelate deacetylase"/>
    <property type="match status" value="1"/>
</dbReference>